<proteinExistence type="predicted"/>
<dbReference type="EMBL" id="LOZE01000046">
    <property type="protein sequence ID" value="KVM33996.1"/>
    <property type="molecule type" value="Genomic_DNA"/>
</dbReference>
<dbReference type="RefSeq" id="WP_059625220.1">
    <property type="nucleotide sequence ID" value="NZ_LOXP01000067.1"/>
</dbReference>
<gene>
    <name evidence="1" type="ORF">WJ53_34705</name>
</gene>
<evidence type="ECO:0008006" key="3">
    <source>
        <dbReference type="Google" id="ProtNLM"/>
    </source>
</evidence>
<reference evidence="1 2" key="1">
    <citation type="submission" date="2015-11" db="EMBL/GenBank/DDBJ databases">
        <title>Expanding the genomic diversity of Burkholderia species for the development of highly accurate diagnostics.</title>
        <authorList>
            <person name="Sahl J."/>
            <person name="Keim P."/>
            <person name="Wagner D."/>
        </authorList>
    </citation>
    <scope>NUCLEOTIDE SEQUENCE [LARGE SCALE GENOMIC DNA]</scope>
    <source>
        <strain evidence="1 2">MSMB2058</strain>
    </source>
</reference>
<comment type="caution">
    <text evidence="1">The sequence shown here is derived from an EMBL/GenBank/DDBJ whole genome shotgun (WGS) entry which is preliminary data.</text>
</comment>
<accession>A0AB73G760</accession>
<dbReference type="AlphaFoldDB" id="A0AB73G760"/>
<protein>
    <recommendedName>
        <fullName evidence="3">DUF1838 domain-containing protein</fullName>
    </recommendedName>
</protein>
<evidence type="ECO:0000313" key="2">
    <source>
        <dbReference type="Proteomes" id="UP000061665"/>
    </source>
</evidence>
<evidence type="ECO:0000313" key="1">
    <source>
        <dbReference type="EMBL" id="KVM33996.1"/>
    </source>
</evidence>
<name>A0AB73G760_9BURK</name>
<sequence>MSWLTVLAGWSPACQAQSAPREGSEMQEKTPVRMMTEAQQVKLMQFVRVGLKWVAGQISFDEVVRTFGPPEKYEAEGVRMIEYAYYVDDDVISATFSYDKLHRIDGKPSLYGMSLKIRDDVYTSIPYETWDHLGLHRLMYGELIDGARTETGDFFDPTGRRDITGWDPKNYVTFSYRLPMPPDSLFDVGAGFGYLGEWINERGDATLSNFRNAVNLRDLGIGRHYLTPEELQQRQLAKRQKYGEMNLCTGMVCPETAIWQAWTSNGPTDAHVVFEGRPFPTARNLTYEEAKEQRRYPTWEHARWMWLKEYNAPEVDL</sequence>
<organism evidence="1 2">
    <name type="scientific">Burkholderia ubonensis</name>
    <dbReference type="NCBI Taxonomy" id="101571"/>
    <lineage>
        <taxon>Bacteria</taxon>
        <taxon>Pseudomonadati</taxon>
        <taxon>Pseudomonadota</taxon>
        <taxon>Betaproteobacteria</taxon>
        <taxon>Burkholderiales</taxon>
        <taxon>Burkholderiaceae</taxon>
        <taxon>Burkholderia</taxon>
        <taxon>Burkholderia cepacia complex</taxon>
    </lineage>
</organism>
<dbReference type="Proteomes" id="UP000061665">
    <property type="component" value="Unassembled WGS sequence"/>
</dbReference>